<gene>
    <name evidence="1" type="ORF">PLEPLA_LOCUS28603</name>
</gene>
<sequence length="157" mass="17181">VVTLLIRGGLRGSVEKGGPVAVEVSVPADDKGSAWPADVQAMDWQRQSSPRCELLALHPPLLSVDMSICSEVRITAFPAPVQIYYNLPSQDNSLPLPLPSSRSHHHNTLTCLANSTLGRRAVTASPIDLTSVCMSLDRGRKPEYLETRTHADRRIKF</sequence>
<protein>
    <submittedName>
        <fullName evidence="1">Uncharacterized protein</fullName>
    </submittedName>
</protein>
<accession>A0A9N7V2B6</accession>
<feature type="non-terminal residue" evidence="1">
    <location>
        <position position="1"/>
    </location>
</feature>
<proteinExistence type="predicted"/>
<comment type="caution">
    <text evidence="1">The sequence shown here is derived from an EMBL/GenBank/DDBJ whole genome shotgun (WGS) entry which is preliminary data.</text>
</comment>
<keyword evidence="2" id="KW-1185">Reference proteome</keyword>
<reference evidence="1" key="1">
    <citation type="submission" date="2020-03" db="EMBL/GenBank/DDBJ databases">
        <authorList>
            <person name="Weist P."/>
        </authorList>
    </citation>
    <scope>NUCLEOTIDE SEQUENCE</scope>
</reference>
<dbReference type="EMBL" id="CADEAL010002519">
    <property type="protein sequence ID" value="CAB1440812.1"/>
    <property type="molecule type" value="Genomic_DNA"/>
</dbReference>
<name>A0A9N7V2B6_PLEPL</name>
<evidence type="ECO:0000313" key="1">
    <source>
        <dbReference type="EMBL" id="CAB1440812.1"/>
    </source>
</evidence>
<dbReference type="AlphaFoldDB" id="A0A9N7V2B6"/>
<dbReference type="Proteomes" id="UP001153269">
    <property type="component" value="Unassembled WGS sequence"/>
</dbReference>
<organism evidence="1 2">
    <name type="scientific">Pleuronectes platessa</name>
    <name type="common">European plaice</name>
    <dbReference type="NCBI Taxonomy" id="8262"/>
    <lineage>
        <taxon>Eukaryota</taxon>
        <taxon>Metazoa</taxon>
        <taxon>Chordata</taxon>
        <taxon>Craniata</taxon>
        <taxon>Vertebrata</taxon>
        <taxon>Euteleostomi</taxon>
        <taxon>Actinopterygii</taxon>
        <taxon>Neopterygii</taxon>
        <taxon>Teleostei</taxon>
        <taxon>Neoteleostei</taxon>
        <taxon>Acanthomorphata</taxon>
        <taxon>Carangaria</taxon>
        <taxon>Pleuronectiformes</taxon>
        <taxon>Pleuronectoidei</taxon>
        <taxon>Pleuronectidae</taxon>
        <taxon>Pleuronectes</taxon>
    </lineage>
</organism>
<evidence type="ECO:0000313" key="2">
    <source>
        <dbReference type="Proteomes" id="UP001153269"/>
    </source>
</evidence>